<reference evidence="1 2" key="1">
    <citation type="submission" date="2019-03" db="EMBL/GenBank/DDBJ databases">
        <title>Genomic Encyclopedia of Archaeal and Bacterial Type Strains, Phase II (KMG-II): from individual species to whole genera.</title>
        <authorList>
            <person name="Goeker M."/>
        </authorList>
    </citation>
    <scope>NUCLEOTIDE SEQUENCE [LARGE SCALE GENOMIC DNA]</scope>
    <source>
        <strain evidence="1 2">DSM 19035</strain>
    </source>
</reference>
<dbReference type="InterPro" id="IPR034660">
    <property type="entry name" value="DinB/YfiT-like"/>
</dbReference>
<dbReference type="Gene3D" id="1.20.120.450">
    <property type="entry name" value="dinb family like domain"/>
    <property type="match status" value="1"/>
</dbReference>
<proteinExistence type="predicted"/>
<protein>
    <recommendedName>
        <fullName evidence="3">DinB family protein</fullName>
    </recommendedName>
</protein>
<evidence type="ECO:0008006" key="3">
    <source>
        <dbReference type="Google" id="ProtNLM"/>
    </source>
</evidence>
<evidence type="ECO:0000313" key="1">
    <source>
        <dbReference type="EMBL" id="TDQ08212.1"/>
    </source>
</evidence>
<dbReference type="AlphaFoldDB" id="A0A4R6SVS5"/>
<sequence>METNTTSTRMSSLVVLYDMHTGFFPKAIVDITDTDAHNRLNTKANHAAWLTGSLVEQRYALANMLGVDASQSAHQLFENNKGIDDQVTYPPLSEFKADWDKIAPILKDELLKITDEKLDSTFEMMPGFRMTMYEFITFVIYREASCIGQLALWRRLLGYDALKYD</sequence>
<accession>A0A4R6SVS5</accession>
<dbReference type="Proteomes" id="UP000295620">
    <property type="component" value="Unassembled WGS sequence"/>
</dbReference>
<name>A0A4R6SVS5_9SPHI</name>
<dbReference type="EMBL" id="SNYC01000005">
    <property type="protein sequence ID" value="TDQ08212.1"/>
    <property type="molecule type" value="Genomic_DNA"/>
</dbReference>
<evidence type="ECO:0000313" key="2">
    <source>
        <dbReference type="Proteomes" id="UP000295620"/>
    </source>
</evidence>
<organism evidence="1 2">
    <name type="scientific">Pedobacter metabolipauper</name>
    <dbReference type="NCBI Taxonomy" id="425513"/>
    <lineage>
        <taxon>Bacteria</taxon>
        <taxon>Pseudomonadati</taxon>
        <taxon>Bacteroidota</taxon>
        <taxon>Sphingobacteriia</taxon>
        <taxon>Sphingobacteriales</taxon>
        <taxon>Sphingobacteriaceae</taxon>
        <taxon>Pedobacter</taxon>
    </lineage>
</organism>
<gene>
    <name evidence="1" type="ORF">ATK78_2719</name>
</gene>
<dbReference type="SUPFAM" id="SSF109854">
    <property type="entry name" value="DinB/YfiT-like putative metalloenzymes"/>
    <property type="match status" value="1"/>
</dbReference>
<keyword evidence="2" id="KW-1185">Reference proteome</keyword>
<comment type="caution">
    <text evidence="1">The sequence shown here is derived from an EMBL/GenBank/DDBJ whole genome shotgun (WGS) entry which is preliminary data.</text>
</comment>
<dbReference type="OrthoDB" id="979560at2"/>
<dbReference type="RefSeq" id="WP_133576608.1">
    <property type="nucleotide sequence ID" value="NZ_SNYC01000005.1"/>
</dbReference>